<dbReference type="GO" id="GO:0005737">
    <property type="term" value="C:cytoplasm"/>
    <property type="evidence" value="ECO:0007669"/>
    <property type="project" value="TreeGrafter"/>
</dbReference>
<accession>A0A7R8XEE6</accession>
<dbReference type="AlphaFoldDB" id="A0A7R8XEE6"/>
<gene>
    <name evidence="3" type="ORF">DSTB1V02_LOCUS5587</name>
</gene>
<dbReference type="InterPro" id="IPR003226">
    <property type="entry name" value="MYG1_exonuclease"/>
</dbReference>
<reference evidence="3" key="1">
    <citation type="submission" date="2020-11" db="EMBL/GenBank/DDBJ databases">
        <authorList>
            <person name="Tran Van P."/>
        </authorList>
    </citation>
    <scope>NUCLEOTIDE SEQUENCE</scope>
</reference>
<dbReference type="EMBL" id="LR900451">
    <property type="protein sequence ID" value="CAD7245720.1"/>
    <property type="molecule type" value="Genomic_DNA"/>
</dbReference>
<evidence type="ECO:0000256" key="1">
    <source>
        <dbReference type="ARBA" id="ARBA00010105"/>
    </source>
</evidence>
<keyword evidence="4" id="KW-1185">Reference proteome</keyword>
<dbReference type="Proteomes" id="UP000677054">
    <property type="component" value="Unassembled WGS sequence"/>
</dbReference>
<evidence type="ECO:0000313" key="4">
    <source>
        <dbReference type="Proteomes" id="UP000677054"/>
    </source>
</evidence>
<feature type="region of interest" description="Disordered" evidence="2">
    <location>
        <begin position="710"/>
        <end position="730"/>
    </location>
</feature>
<organism evidence="3">
    <name type="scientific">Darwinula stevensoni</name>
    <dbReference type="NCBI Taxonomy" id="69355"/>
    <lineage>
        <taxon>Eukaryota</taxon>
        <taxon>Metazoa</taxon>
        <taxon>Ecdysozoa</taxon>
        <taxon>Arthropoda</taxon>
        <taxon>Crustacea</taxon>
        <taxon>Oligostraca</taxon>
        <taxon>Ostracoda</taxon>
        <taxon>Podocopa</taxon>
        <taxon>Podocopida</taxon>
        <taxon>Darwinulocopina</taxon>
        <taxon>Darwinuloidea</taxon>
        <taxon>Darwinulidae</taxon>
        <taxon>Darwinula</taxon>
    </lineage>
</organism>
<feature type="compositionally biased region" description="Basic and acidic residues" evidence="2">
    <location>
        <begin position="710"/>
        <end position="719"/>
    </location>
</feature>
<evidence type="ECO:0000256" key="2">
    <source>
        <dbReference type="SAM" id="MobiDB-lite"/>
    </source>
</evidence>
<dbReference type="PANTHER" id="PTHR11215:SF1">
    <property type="entry name" value="MYG1 EXONUCLEASE"/>
    <property type="match status" value="1"/>
</dbReference>
<comment type="similarity">
    <text evidence="1">Belongs to the MYG1 family.</text>
</comment>
<dbReference type="OrthoDB" id="10265310at2759"/>
<sequence>MEQETKKFFAHVTFWWTWAAFTIIQNVDMITIKGNPDIDGTDENVNYPSSKGSSLGHAIWILLLYFSALKTLSSHVDFSRGFAHTLSTLRPEKKPTTPMSSAGLVYNHYGHAIICKILNCKIKDEKVDKIFDIVYKNFIEEIDAADNAISICDNLKDHKFKVTTNLTCRVSKLNRWDDKESCDAAFEKAQQMTGEEFLQHIRYLGDIWWPTKELLLKDLNKRFQVDKSGMILELSKGCPWEKHLFSLEVNGEVKKYDVCFVIFPKPSGNWRIVAVGIGPVHGKHRQLFPKEWRGLTSPELEAVSGIPGSIFVHANGHLGEHQTRDGVIEMARKSLKDPSPELQLLRAVGKRQLLHAELGMLQNSELQEKSGLPGIKFVDPSRSWGRHETREGAIQMAKKSLMDAEPRLLLLRALDSRFLMDSSREVLVLPSKFFPARTHFPWECFFKLEEEGVIAKNEVVFVIFTDSTGLWIVMGVSRHGQSQRGSMEEIPLHLVYGQVRIVHTNEGEEKAIGGLPRGAIGGVDPYHMQLRNTSDRTYHVLKKHSKEEEPSDRTTCPWASRAGKVSNCASFVKVRVEMDDRIPADSFSIEFPLELSSGFRCVLVEFGIKANNSNSHINTQSFLANFPGKCPIGLRRVQYNTVRRGLRDPDRERKRRCDPLGWKRRLQSWIDAARRDLSTLQEIKKGNTSRKVKLTYKRLCPKCKITSDADLPTHHRRSEDEDPSLEQLAS</sequence>
<dbReference type="EMBL" id="CAJPEV010000934">
    <property type="protein sequence ID" value="CAG0889609.1"/>
    <property type="molecule type" value="Genomic_DNA"/>
</dbReference>
<dbReference type="GO" id="GO:0005634">
    <property type="term" value="C:nucleus"/>
    <property type="evidence" value="ECO:0007669"/>
    <property type="project" value="TreeGrafter"/>
</dbReference>
<proteinExistence type="inferred from homology"/>
<evidence type="ECO:0000313" key="3">
    <source>
        <dbReference type="EMBL" id="CAD7245720.1"/>
    </source>
</evidence>
<protein>
    <submittedName>
        <fullName evidence="3">Uncharacterized protein</fullName>
    </submittedName>
</protein>
<dbReference type="Pfam" id="PF03690">
    <property type="entry name" value="MYG1_exonuc"/>
    <property type="match status" value="2"/>
</dbReference>
<dbReference type="PANTHER" id="PTHR11215">
    <property type="entry name" value="METAL DEPENDENT HYDROLASE - RELATED"/>
    <property type="match status" value="1"/>
</dbReference>
<name>A0A7R8XEE6_9CRUS</name>